<evidence type="ECO:0000313" key="2">
    <source>
        <dbReference type="EMBL" id="KAF2194117.1"/>
    </source>
</evidence>
<keyword evidence="2" id="KW-0378">Hydrolase</keyword>
<evidence type="ECO:0000313" key="3">
    <source>
        <dbReference type="Proteomes" id="UP000800200"/>
    </source>
</evidence>
<dbReference type="GO" id="GO:0005524">
    <property type="term" value="F:ATP binding"/>
    <property type="evidence" value="ECO:0007669"/>
    <property type="project" value="InterPro"/>
</dbReference>
<accession>A0A6A6EPK2</accession>
<dbReference type="GO" id="GO:0016887">
    <property type="term" value="F:ATP hydrolysis activity"/>
    <property type="evidence" value="ECO:0007669"/>
    <property type="project" value="InterPro"/>
</dbReference>
<name>A0A6A6EPK2_9PEZI</name>
<organism evidence="2 3">
    <name type="scientific">Zopfia rhizophila CBS 207.26</name>
    <dbReference type="NCBI Taxonomy" id="1314779"/>
    <lineage>
        <taxon>Eukaryota</taxon>
        <taxon>Fungi</taxon>
        <taxon>Dikarya</taxon>
        <taxon>Ascomycota</taxon>
        <taxon>Pezizomycotina</taxon>
        <taxon>Dothideomycetes</taxon>
        <taxon>Dothideomycetes incertae sedis</taxon>
        <taxon>Zopfiaceae</taxon>
        <taxon>Zopfia</taxon>
    </lineage>
</organism>
<dbReference type="Pfam" id="PF00004">
    <property type="entry name" value="AAA"/>
    <property type="match status" value="1"/>
</dbReference>
<proteinExistence type="predicted"/>
<feature type="domain" description="ATPase AAA-type core" evidence="1">
    <location>
        <begin position="57"/>
        <end position="160"/>
    </location>
</feature>
<dbReference type="Proteomes" id="UP000800200">
    <property type="component" value="Unassembled WGS sequence"/>
</dbReference>
<dbReference type="Gene3D" id="3.40.50.300">
    <property type="entry name" value="P-loop containing nucleotide triphosphate hydrolases"/>
    <property type="match status" value="1"/>
</dbReference>
<dbReference type="PANTHER" id="PTHR46411:SF3">
    <property type="entry name" value="AAA+ ATPASE DOMAIN-CONTAINING PROTEIN"/>
    <property type="match status" value="1"/>
</dbReference>
<dbReference type="InterPro" id="IPR003959">
    <property type="entry name" value="ATPase_AAA_core"/>
</dbReference>
<dbReference type="InterPro" id="IPR027417">
    <property type="entry name" value="P-loop_NTPase"/>
</dbReference>
<evidence type="ECO:0000259" key="1">
    <source>
        <dbReference type="Pfam" id="PF00004"/>
    </source>
</evidence>
<keyword evidence="3" id="KW-1185">Reference proteome</keyword>
<dbReference type="OrthoDB" id="10042665at2759"/>
<dbReference type="SUPFAM" id="SSF52540">
    <property type="entry name" value="P-loop containing nucleoside triphosphate hydrolases"/>
    <property type="match status" value="1"/>
</dbReference>
<protein>
    <submittedName>
        <fullName evidence="2">P-loop containing nucleoside triphosphate hydrolase protein</fullName>
    </submittedName>
</protein>
<dbReference type="PANTHER" id="PTHR46411">
    <property type="entry name" value="FAMILY ATPASE, PUTATIVE-RELATED"/>
    <property type="match status" value="1"/>
</dbReference>
<gene>
    <name evidence="2" type="ORF">K469DRAFT_727519</name>
</gene>
<reference evidence="2" key="1">
    <citation type="journal article" date="2020" name="Stud. Mycol.">
        <title>101 Dothideomycetes genomes: a test case for predicting lifestyles and emergence of pathogens.</title>
        <authorList>
            <person name="Haridas S."/>
            <person name="Albert R."/>
            <person name="Binder M."/>
            <person name="Bloem J."/>
            <person name="Labutti K."/>
            <person name="Salamov A."/>
            <person name="Andreopoulos B."/>
            <person name="Baker S."/>
            <person name="Barry K."/>
            <person name="Bills G."/>
            <person name="Bluhm B."/>
            <person name="Cannon C."/>
            <person name="Castanera R."/>
            <person name="Culley D."/>
            <person name="Daum C."/>
            <person name="Ezra D."/>
            <person name="Gonzalez J."/>
            <person name="Henrissat B."/>
            <person name="Kuo A."/>
            <person name="Liang C."/>
            <person name="Lipzen A."/>
            <person name="Lutzoni F."/>
            <person name="Magnuson J."/>
            <person name="Mondo S."/>
            <person name="Nolan M."/>
            <person name="Ohm R."/>
            <person name="Pangilinan J."/>
            <person name="Park H.-J."/>
            <person name="Ramirez L."/>
            <person name="Alfaro M."/>
            <person name="Sun H."/>
            <person name="Tritt A."/>
            <person name="Yoshinaga Y."/>
            <person name="Zwiers L.-H."/>
            <person name="Turgeon B."/>
            <person name="Goodwin S."/>
            <person name="Spatafora J."/>
            <person name="Crous P."/>
            <person name="Grigoriev I."/>
        </authorList>
    </citation>
    <scope>NUCLEOTIDE SEQUENCE</scope>
    <source>
        <strain evidence="2">CBS 207.26</strain>
    </source>
</reference>
<dbReference type="AlphaFoldDB" id="A0A6A6EPK2"/>
<dbReference type="EMBL" id="ML994612">
    <property type="protein sequence ID" value="KAF2194117.1"/>
    <property type="molecule type" value="Genomic_DNA"/>
</dbReference>
<sequence>MASADCVPSYSLTLFENVRISDKKKAIIQALTKSYLNRRPDNFFNDFIEGKGRGLVLLLHGPPGVGKTLTAKAIAESHKTPLYAIAAGELGTESAKVEGLLSTVFKVASHVFLAQHTVDNTPNNSLVSVFLRQLEYYRGVIFLTTNRVQTFNEAVASRIHYGIKYRSLGVNARREIWQRFLVKATTKKGNAKHNSNDLIDLAKHELNG</sequence>